<dbReference type="CDD" id="cd17470">
    <property type="entry name" value="T3SS_Flik_C"/>
    <property type="match status" value="1"/>
</dbReference>
<dbReference type="PRINTS" id="PR01007">
    <property type="entry name" value="FLGHOOKFLIK"/>
</dbReference>
<keyword evidence="5" id="KW-0732">Signal</keyword>
<dbReference type="Gene3D" id="3.30.750.140">
    <property type="match status" value="1"/>
</dbReference>
<dbReference type="EMBL" id="SMTG01000004">
    <property type="protein sequence ID" value="TDK30566.1"/>
    <property type="molecule type" value="Genomic_DNA"/>
</dbReference>
<comment type="function">
    <text evidence="1">Controls the length of the flagellar hook.</text>
</comment>
<evidence type="ECO:0000256" key="2">
    <source>
        <dbReference type="ARBA" id="ARBA00009149"/>
    </source>
</evidence>
<comment type="similarity">
    <text evidence="2">Belongs to the FliK family.</text>
</comment>
<dbReference type="Pfam" id="PF02120">
    <property type="entry name" value="Flg_hook"/>
    <property type="match status" value="1"/>
</dbReference>
<evidence type="ECO:0000256" key="1">
    <source>
        <dbReference type="ARBA" id="ARBA00003944"/>
    </source>
</evidence>
<dbReference type="InterPro" id="IPR052563">
    <property type="entry name" value="FliK"/>
</dbReference>
<feature type="compositionally biased region" description="Polar residues" evidence="4">
    <location>
        <begin position="391"/>
        <end position="403"/>
    </location>
</feature>
<dbReference type="AlphaFoldDB" id="A0A4R5U7X2"/>
<comment type="caution">
    <text evidence="7">The sequence shown here is derived from an EMBL/GenBank/DDBJ whole genome shotgun (WGS) entry which is preliminary data.</text>
</comment>
<keyword evidence="7" id="KW-0966">Cell projection</keyword>
<feature type="domain" description="Flagellar hook-length control protein-like C-terminal" evidence="6">
    <location>
        <begin position="316"/>
        <end position="397"/>
    </location>
</feature>
<evidence type="ECO:0000313" key="7">
    <source>
        <dbReference type="EMBL" id="TDK30566.1"/>
    </source>
</evidence>
<keyword evidence="7" id="KW-0282">Flagellum</keyword>
<dbReference type="PANTHER" id="PTHR37533">
    <property type="entry name" value="FLAGELLAR HOOK-LENGTH CONTROL PROTEIN"/>
    <property type="match status" value="1"/>
</dbReference>
<organism evidence="7 8">
    <name type="scientific">Luteimonas terrae</name>
    <dbReference type="NCBI Taxonomy" id="1530191"/>
    <lineage>
        <taxon>Bacteria</taxon>
        <taxon>Pseudomonadati</taxon>
        <taxon>Pseudomonadota</taxon>
        <taxon>Gammaproteobacteria</taxon>
        <taxon>Lysobacterales</taxon>
        <taxon>Lysobacteraceae</taxon>
        <taxon>Luteimonas</taxon>
    </lineage>
</organism>
<dbReference type="Proteomes" id="UP000295543">
    <property type="component" value="Unassembled WGS sequence"/>
</dbReference>
<feature type="signal peptide" evidence="5">
    <location>
        <begin position="1"/>
        <end position="17"/>
    </location>
</feature>
<dbReference type="InterPro" id="IPR001635">
    <property type="entry name" value="Flag_hook_Flik"/>
</dbReference>
<accession>A0A4R5U7X2</accession>
<dbReference type="RefSeq" id="WP_133393655.1">
    <property type="nucleotide sequence ID" value="NZ_SMTG01000004.1"/>
</dbReference>
<dbReference type="GO" id="GO:0044780">
    <property type="term" value="P:bacterial-type flagellum assembly"/>
    <property type="evidence" value="ECO:0007669"/>
    <property type="project" value="InterPro"/>
</dbReference>
<dbReference type="PANTHER" id="PTHR37533:SF2">
    <property type="entry name" value="FLAGELLAR HOOK-LENGTH CONTROL PROTEIN"/>
    <property type="match status" value="1"/>
</dbReference>
<gene>
    <name evidence="7" type="ORF">E2F49_09330</name>
</gene>
<feature type="region of interest" description="Disordered" evidence="4">
    <location>
        <begin position="390"/>
        <end position="426"/>
    </location>
</feature>
<dbReference type="OrthoDB" id="1792985at2"/>
<dbReference type="InterPro" id="IPR021136">
    <property type="entry name" value="Flagellar_hook_control-like_C"/>
</dbReference>
<evidence type="ECO:0000313" key="8">
    <source>
        <dbReference type="Proteomes" id="UP000295543"/>
    </source>
</evidence>
<evidence type="ECO:0000259" key="6">
    <source>
        <dbReference type="Pfam" id="PF02120"/>
    </source>
</evidence>
<keyword evidence="8" id="KW-1185">Reference proteome</keyword>
<keyword evidence="7" id="KW-0969">Cilium</keyword>
<sequence>MSTAAPLPMFAASLAGATATPAARPANAAAEGGTDFARVAADLAAALQMGGAAPTQPTTVAPDPAMALMLPAAGTSAQATAGTQPTTTRHATPVEAQLDMRRFTKPADAVLDPALTTLPDDVAALLAAAPQPPADTAASPDDALSQQMFALLSGLAPPAVPADATPASDAADVLAGMRASTLPMQMPTTAQNATGAVAAPAVPLQATDAGADTSAASALDLSSLLSELPAMPRTSEVAAVATPVATAAGAQIVAAAMQDMAREEDIATIDSIDALPPGMPLAVHGSIRGPNLPVAPSPLQMPAHPDAGFDDELGARMAWVAEQKLGHAEIRLNPEHLGRIDLKIQLEGTRVSAEFNSANADVRQALEATLPKLREMLGQHGLQLGHADVGQRQQNAPQSQGQSAPAFGSGFGDERASANVAASTPAPVVRSRGLLDEYA</sequence>
<protein>
    <submittedName>
        <fullName evidence="7">Flagellar hook-length control protein FliK</fullName>
    </submittedName>
</protein>
<dbReference type="GO" id="GO:0009424">
    <property type="term" value="C:bacterial-type flagellum hook"/>
    <property type="evidence" value="ECO:0007669"/>
    <property type="project" value="InterPro"/>
</dbReference>
<keyword evidence="3" id="KW-1005">Bacterial flagellum biogenesis</keyword>
<dbReference type="InterPro" id="IPR038610">
    <property type="entry name" value="FliK-like_C_sf"/>
</dbReference>
<reference evidence="7 8" key="1">
    <citation type="submission" date="2019-03" db="EMBL/GenBank/DDBJ databases">
        <title>Luteimonas zhaokaii sp.nov., isolated from the rectal contents of Plateau pika in Yushu, Qinghai Province, China.</title>
        <authorList>
            <person name="Zhang G."/>
        </authorList>
    </citation>
    <scope>NUCLEOTIDE SEQUENCE [LARGE SCALE GENOMIC DNA]</scope>
    <source>
        <strain evidence="7 8">THG-MD21</strain>
    </source>
</reference>
<proteinExistence type="inferred from homology"/>
<evidence type="ECO:0000256" key="4">
    <source>
        <dbReference type="SAM" id="MobiDB-lite"/>
    </source>
</evidence>
<evidence type="ECO:0000256" key="5">
    <source>
        <dbReference type="SAM" id="SignalP"/>
    </source>
</evidence>
<evidence type="ECO:0000256" key="3">
    <source>
        <dbReference type="ARBA" id="ARBA00022795"/>
    </source>
</evidence>
<name>A0A4R5U7X2_9GAMM</name>
<feature type="chain" id="PRO_5020974331" evidence="5">
    <location>
        <begin position="18"/>
        <end position="439"/>
    </location>
</feature>